<gene>
    <name evidence="1" type="ORF">PIB30_022328</name>
</gene>
<name>A0ABU6V9C2_9FABA</name>
<comment type="caution">
    <text evidence="1">The sequence shown here is derived from an EMBL/GenBank/DDBJ whole genome shotgun (WGS) entry which is preliminary data.</text>
</comment>
<protein>
    <submittedName>
        <fullName evidence="1">Uncharacterized protein</fullName>
    </submittedName>
</protein>
<dbReference type="EMBL" id="JASCZI010151110">
    <property type="protein sequence ID" value="MED6169542.1"/>
    <property type="molecule type" value="Genomic_DNA"/>
</dbReference>
<evidence type="ECO:0000313" key="1">
    <source>
        <dbReference type="EMBL" id="MED6169542.1"/>
    </source>
</evidence>
<accession>A0ABU6V9C2</accession>
<proteinExistence type="predicted"/>
<reference evidence="1 2" key="1">
    <citation type="journal article" date="2023" name="Plants (Basel)">
        <title>Bridging the Gap: Combining Genomics and Transcriptomics Approaches to Understand Stylosanthes scabra, an Orphan Legume from the Brazilian Caatinga.</title>
        <authorList>
            <person name="Ferreira-Neto J.R.C."/>
            <person name="da Silva M.D."/>
            <person name="Binneck E."/>
            <person name="de Melo N.F."/>
            <person name="da Silva R.H."/>
            <person name="de Melo A.L.T.M."/>
            <person name="Pandolfi V."/>
            <person name="Bustamante F.O."/>
            <person name="Brasileiro-Vidal A.C."/>
            <person name="Benko-Iseppon A.M."/>
        </authorList>
    </citation>
    <scope>NUCLEOTIDE SEQUENCE [LARGE SCALE GENOMIC DNA]</scope>
    <source>
        <tissue evidence="1">Leaves</tissue>
    </source>
</reference>
<keyword evidence="2" id="KW-1185">Reference proteome</keyword>
<evidence type="ECO:0000313" key="2">
    <source>
        <dbReference type="Proteomes" id="UP001341840"/>
    </source>
</evidence>
<organism evidence="1 2">
    <name type="scientific">Stylosanthes scabra</name>
    <dbReference type="NCBI Taxonomy" id="79078"/>
    <lineage>
        <taxon>Eukaryota</taxon>
        <taxon>Viridiplantae</taxon>
        <taxon>Streptophyta</taxon>
        <taxon>Embryophyta</taxon>
        <taxon>Tracheophyta</taxon>
        <taxon>Spermatophyta</taxon>
        <taxon>Magnoliopsida</taxon>
        <taxon>eudicotyledons</taxon>
        <taxon>Gunneridae</taxon>
        <taxon>Pentapetalae</taxon>
        <taxon>rosids</taxon>
        <taxon>fabids</taxon>
        <taxon>Fabales</taxon>
        <taxon>Fabaceae</taxon>
        <taxon>Papilionoideae</taxon>
        <taxon>50 kb inversion clade</taxon>
        <taxon>dalbergioids sensu lato</taxon>
        <taxon>Dalbergieae</taxon>
        <taxon>Pterocarpus clade</taxon>
        <taxon>Stylosanthes</taxon>
    </lineage>
</organism>
<dbReference type="Proteomes" id="UP001341840">
    <property type="component" value="Unassembled WGS sequence"/>
</dbReference>
<sequence length="122" mass="13406">METSLNQSTNATADIKARNGFVAASILRSGQTNMQPQKRHQHLIVPAVTLPPCVLPDRVAIISRGWSYNPLPPARSMEVTLTLSFQEGKNNDKFDHSEAAEATSSHLKAGYGYEYCRGSGRF</sequence>